<protein>
    <submittedName>
        <fullName evidence="3">AbrB/MazE/SpoVT family DNA-binding domain-containing protein</fullName>
    </submittedName>
</protein>
<feature type="domain" description="SpoVT-AbrB" evidence="2">
    <location>
        <begin position="1"/>
        <end position="47"/>
    </location>
</feature>
<organism evidence="3 4">
    <name type="scientific">Halorubrum salinarum</name>
    <dbReference type="NCBI Taxonomy" id="2739057"/>
    <lineage>
        <taxon>Archaea</taxon>
        <taxon>Methanobacteriati</taxon>
        <taxon>Methanobacteriota</taxon>
        <taxon>Stenosarchaea group</taxon>
        <taxon>Halobacteria</taxon>
        <taxon>Halobacteriales</taxon>
        <taxon>Haloferacaceae</taxon>
        <taxon>Halorubrum</taxon>
    </lineage>
</organism>
<dbReference type="InterPro" id="IPR007159">
    <property type="entry name" value="SpoVT-AbrB_dom"/>
</dbReference>
<sequence length="77" mass="8768">MNLRQKGQPTIPKELRGKHRIDPGRRVRIHETEQGEIVVEPLPSLEAFREAATTAERGTAILGEEQKGDKQRSQRLK</sequence>
<dbReference type="InterPro" id="IPR037914">
    <property type="entry name" value="SpoVT-AbrB_sf"/>
</dbReference>
<reference evidence="3 4" key="1">
    <citation type="submission" date="2020-05" db="EMBL/GenBank/DDBJ databases">
        <title>Halorubrum RHB-C sp.nov., an extremely halophilic archaeon isolated from solar salt farm.</title>
        <authorList>
            <person name="Ho H."/>
            <person name="Danganan R.E."/>
            <person name="Dedeles G.R."/>
            <person name="Kim S.-G."/>
        </authorList>
    </citation>
    <scope>NUCLEOTIDE SEQUENCE [LARGE SCALE GENOMIC DNA]</scope>
    <source>
        <strain evidence="3 4">RHB-C</strain>
    </source>
</reference>
<feature type="region of interest" description="Disordered" evidence="1">
    <location>
        <begin position="56"/>
        <end position="77"/>
    </location>
</feature>
<evidence type="ECO:0000259" key="2">
    <source>
        <dbReference type="SMART" id="SM00966"/>
    </source>
</evidence>
<dbReference type="Pfam" id="PF04014">
    <property type="entry name" value="MazE_antitoxin"/>
    <property type="match status" value="1"/>
</dbReference>
<keyword evidence="3" id="KW-0238">DNA-binding</keyword>
<evidence type="ECO:0000313" key="4">
    <source>
        <dbReference type="Proteomes" id="UP000505020"/>
    </source>
</evidence>
<name>A0A7D4BPB7_9EURY</name>
<dbReference type="KEGG" id="hsai:HPS36_04175"/>
<dbReference type="GeneID" id="55594171"/>
<dbReference type="RefSeq" id="WP_173228624.1">
    <property type="nucleotide sequence ID" value="NZ_CP053941.1"/>
</dbReference>
<dbReference type="AlphaFoldDB" id="A0A7D4BPB7"/>
<dbReference type="Gene3D" id="2.10.260.10">
    <property type="match status" value="1"/>
</dbReference>
<dbReference type="EMBL" id="CP053941">
    <property type="protein sequence ID" value="QKG92077.1"/>
    <property type="molecule type" value="Genomic_DNA"/>
</dbReference>
<dbReference type="SUPFAM" id="SSF89447">
    <property type="entry name" value="AbrB/MazE/MraZ-like"/>
    <property type="match status" value="1"/>
</dbReference>
<gene>
    <name evidence="3" type="ORF">HPS36_04175</name>
</gene>
<proteinExistence type="predicted"/>
<dbReference type="GO" id="GO:0003677">
    <property type="term" value="F:DNA binding"/>
    <property type="evidence" value="ECO:0007669"/>
    <property type="project" value="UniProtKB-KW"/>
</dbReference>
<dbReference type="Proteomes" id="UP000505020">
    <property type="component" value="Chromosome"/>
</dbReference>
<keyword evidence="4" id="KW-1185">Reference proteome</keyword>
<accession>A0A7D4BPB7</accession>
<dbReference type="SMART" id="SM00966">
    <property type="entry name" value="SpoVT_AbrB"/>
    <property type="match status" value="1"/>
</dbReference>
<feature type="compositionally biased region" description="Basic and acidic residues" evidence="1">
    <location>
        <begin position="64"/>
        <end position="77"/>
    </location>
</feature>
<evidence type="ECO:0000313" key="3">
    <source>
        <dbReference type="EMBL" id="QKG92077.1"/>
    </source>
</evidence>
<evidence type="ECO:0000256" key="1">
    <source>
        <dbReference type="SAM" id="MobiDB-lite"/>
    </source>
</evidence>